<protein>
    <submittedName>
        <fullName evidence="3">Alpha/beta hydrolase</fullName>
    </submittedName>
</protein>
<evidence type="ECO:0000313" key="3">
    <source>
        <dbReference type="EMBL" id="MBC5661499.1"/>
    </source>
</evidence>
<dbReference type="Pfam" id="PF20434">
    <property type="entry name" value="BD-FAE"/>
    <property type="match status" value="1"/>
</dbReference>
<dbReference type="InterPro" id="IPR049492">
    <property type="entry name" value="BD-FAE-like_dom"/>
</dbReference>
<dbReference type="Gene3D" id="3.40.50.1820">
    <property type="entry name" value="alpha/beta hydrolase"/>
    <property type="match status" value="1"/>
</dbReference>
<dbReference type="GO" id="GO:0016787">
    <property type="term" value="F:hydrolase activity"/>
    <property type="evidence" value="ECO:0007669"/>
    <property type="project" value="UniProtKB-KW"/>
</dbReference>
<dbReference type="InterPro" id="IPR050300">
    <property type="entry name" value="GDXG_lipolytic_enzyme"/>
</dbReference>
<dbReference type="SUPFAM" id="SSF53474">
    <property type="entry name" value="alpha/beta-Hydrolases"/>
    <property type="match status" value="1"/>
</dbReference>
<gene>
    <name evidence="3" type="ORF">H8S09_01100</name>
</gene>
<name>A0A8I0AEB6_9FIRM</name>
<dbReference type="RefSeq" id="WP_118615054.1">
    <property type="nucleotide sequence ID" value="NZ_JACOOX010000001.1"/>
</dbReference>
<keyword evidence="4" id="KW-1185">Reference proteome</keyword>
<dbReference type="EMBL" id="JACOOX010000001">
    <property type="protein sequence ID" value="MBC5661499.1"/>
    <property type="molecule type" value="Genomic_DNA"/>
</dbReference>
<dbReference type="InterPro" id="IPR029058">
    <property type="entry name" value="AB_hydrolase_fold"/>
</dbReference>
<reference evidence="3 4" key="1">
    <citation type="submission" date="2020-08" db="EMBL/GenBank/DDBJ databases">
        <title>Genome public.</title>
        <authorList>
            <person name="Liu C."/>
            <person name="Sun Q."/>
        </authorList>
    </citation>
    <scope>NUCLEOTIDE SEQUENCE [LARGE SCALE GENOMIC DNA]</scope>
    <source>
        <strain evidence="3 4">NSJ-10</strain>
    </source>
</reference>
<comment type="caution">
    <text evidence="3">The sequence shown here is derived from an EMBL/GenBank/DDBJ whole genome shotgun (WGS) entry which is preliminary data.</text>
</comment>
<sequence length="356" mass="41340">MKNVSEIINQGNKNAELPAWLNMRHAWSASDAKRDEGLAYPDNVIQIKNLDYKKEPDHQKWCEAVELLASQRTMGEKTSEKYSRIFYYNEPDDASNLDSERYASNSLFDIYYPAELDAQTSYPVIVSVHGGGWFYGDKELYSYYCCHLASKGFAVVNFNYRLAPQNKYPAAIEDVAYLIRYIHENAGVLHLDMEKFYMLGDSAGAQLTANYCIIAGNAAYRNKLDFFTYDRLPKAVCLNCGAYEMDKREDNISDWYIKNEDGSYAVSEEQRKLFLSQLEYLTKDFPPAYLMYSVNDDLRFQTIYLDERMEKLGIRHVIRSFGEKHPDSGHVFHINLKNPEGVQCNEEECAWFRQYE</sequence>
<dbReference type="PANTHER" id="PTHR48081">
    <property type="entry name" value="AB HYDROLASE SUPERFAMILY PROTEIN C4A8.06C"/>
    <property type="match status" value="1"/>
</dbReference>
<feature type="domain" description="BD-FAE-like" evidence="2">
    <location>
        <begin position="109"/>
        <end position="297"/>
    </location>
</feature>
<evidence type="ECO:0000313" key="4">
    <source>
        <dbReference type="Proteomes" id="UP000615234"/>
    </source>
</evidence>
<accession>A0A8I0AEB6</accession>
<evidence type="ECO:0000259" key="2">
    <source>
        <dbReference type="Pfam" id="PF20434"/>
    </source>
</evidence>
<organism evidence="3 4">
    <name type="scientific">Coprococcus hominis</name>
    <name type="common">ex Liu et al. 2022</name>
    <dbReference type="NCBI Taxonomy" id="2763039"/>
    <lineage>
        <taxon>Bacteria</taxon>
        <taxon>Bacillati</taxon>
        <taxon>Bacillota</taxon>
        <taxon>Clostridia</taxon>
        <taxon>Lachnospirales</taxon>
        <taxon>Lachnospiraceae</taxon>
        <taxon>Coprococcus</taxon>
    </lineage>
</organism>
<dbReference type="AlphaFoldDB" id="A0A8I0AEB6"/>
<dbReference type="Proteomes" id="UP000615234">
    <property type="component" value="Unassembled WGS sequence"/>
</dbReference>
<keyword evidence="1 3" id="KW-0378">Hydrolase</keyword>
<evidence type="ECO:0000256" key="1">
    <source>
        <dbReference type="ARBA" id="ARBA00022801"/>
    </source>
</evidence>
<proteinExistence type="predicted"/>